<dbReference type="RefSeq" id="WP_184025980.1">
    <property type="nucleotide sequence ID" value="NZ_JACHFN010000002.1"/>
</dbReference>
<proteinExistence type="predicted"/>
<gene>
    <name evidence="1" type="ORF">HNQ09_000901</name>
</gene>
<sequence length="284" mass="30413">MPQPRLDVPRDRAVYTQLLTDHYPWTEVTLDLAARQAQGLSGVFDAQQGGAWARFVWVGGHLRGGFTAAGEVGWPAALSALPRAEISLTPLDPAAAELLWTSRTLEPQPLEGVWPDPAPRLERQGFSGVLLGAGACSFWTGGQVTEGKVPEPGSRCTVLSAQPLLSDQALGAVEAAAVLAFWADLIATTHRHAPLDEAWRQVSVRLAGQHPCLDPFAQEVTVQEGRLTLDPDLPPDEAQPALLDAFGATLARLGLRLADLPVSALRTRREWLAAGLERPEVGAV</sequence>
<comment type="caution">
    <text evidence="1">The sequence shown here is derived from an EMBL/GenBank/DDBJ whole genome shotgun (WGS) entry which is preliminary data.</text>
</comment>
<keyword evidence="2" id="KW-1185">Reference proteome</keyword>
<name>A0A7W8GDA9_9DEIO</name>
<reference evidence="1 2" key="1">
    <citation type="submission" date="2020-08" db="EMBL/GenBank/DDBJ databases">
        <title>Genomic Encyclopedia of Type Strains, Phase IV (KMG-IV): sequencing the most valuable type-strain genomes for metagenomic binning, comparative biology and taxonomic classification.</title>
        <authorList>
            <person name="Goeker M."/>
        </authorList>
    </citation>
    <scope>NUCLEOTIDE SEQUENCE [LARGE SCALE GENOMIC DNA]</scope>
    <source>
        <strain evidence="1 2">DSM 101791</strain>
    </source>
</reference>
<dbReference type="EMBL" id="JACHFN010000002">
    <property type="protein sequence ID" value="MBB5233484.1"/>
    <property type="molecule type" value="Genomic_DNA"/>
</dbReference>
<dbReference type="AlphaFoldDB" id="A0A7W8GDA9"/>
<organism evidence="1 2">
    <name type="scientific">Deinococcus budaensis</name>
    <dbReference type="NCBI Taxonomy" id="1665626"/>
    <lineage>
        <taxon>Bacteria</taxon>
        <taxon>Thermotogati</taxon>
        <taxon>Deinococcota</taxon>
        <taxon>Deinococci</taxon>
        <taxon>Deinococcales</taxon>
        <taxon>Deinococcaceae</taxon>
        <taxon>Deinococcus</taxon>
    </lineage>
</organism>
<dbReference type="Proteomes" id="UP000525389">
    <property type="component" value="Unassembled WGS sequence"/>
</dbReference>
<accession>A0A7W8GDA9</accession>
<evidence type="ECO:0000313" key="1">
    <source>
        <dbReference type="EMBL" id="MBB5233484.1"/>
    </source>
</evidence>
<protein>
    <submittedName>
        <fullName evidence="1">Uncharacterized protein</fullName>
    </submittedName>
</protein>
<evidence type="ECO:0000313" key="2">
    <source>
        <dbReference type="Proteomes" id="UP000525389"/>
    </source>
</evidence>